<evidence type="ECO:0000256" key="1">
    <source>
        <dbReference type="SAM" id="Phobius"/>
    </source>
</evidence>
<evidence type="ECO:0000259" key="2">
    <source>
        <dbReference type="Pfam" id="PF03703"/>
    </source>
</evidence>
<dbReference type="EMBL" id="MSDW01000002">
    <property type="protein sequence ID" value="OKY77498.1"/>
    <property type="molecule type" value="Genomic_DNA"/>
</dbReference>
<name>A0A1Q6DT24_METT1</name>
<dbReference type="InterPro" id="IPR005182">
    <property type="entry name" value="YdbS-like_PH"/>
</dbReference>
<keyword evidence="1" id="KW-0812">Transmembrane</keyword>
<sequence>MTMKKPESRVFYLWLAEAVISSILFFVFVYLFSVVVREVELIYYLIPGLSLVFAVFYMYFRYRAWGFEIRDDHLYLKHGVFRKVESMVPYVRIQHIDSQRSILDRLAGLSKVVVYTAGSRGADVRILGVYPRDAKEMQRKLRDVAIESDERDAV</sequence>
<dbReference type="Pfam" id="PF03703">
    <property type="entry name" value="bPH_2"/>
    <property type="match status" value="1"/>
</dbReference>
<feature type="transmembrane region" description="Helical" evidence="1">
    <location>
        <begin position="41"/>
        <end position="60"/>
    </location>
</feature>
<dbReference type="Proteomes" id="UP000185744">
    <property type="component" value="Unassembled WGS sequence"/>
</dbReference>
<reference evidence="3" key="1">
    <citation type="submission" date="2016-12" db="EMBL/GenBank/DDBJ databases">
        <title>Discovery of methanogenic haloarchaea.</title>
        <authorList>
            <person name="Sorokin D.Y."/>
            <person name="Makarova K.S."/>
            <person name="Abbas B."/>
            <person name="Ferrer M."/>
            <person name="Golyshin P.N."/>
        </authorList>
    </citation>
    <scope>NUCLEOTIDE SEQUENCE [LARGE SCALE GENOMIC DNA]</scope>
    <source>
        <strain evidence="3">HMET1</strain>
    </source>
</reference>
<feature type="transmembrane region" description="Helical" evidence="1">
    <location>
        <begin position="12"/>
        <end position="35"/>
    </location>
</feature>
<organism evidence="3 4">
    <name type="scientific">Methanohalarchaeum thermophilum</name>
    <dbReference type="NCBI Taxonomy" id="1903181"/>
    <lineage>
        <taxon>Archaea</taxon>
        <taxon>Methanobacteriati</taxon>
        <taxon>Methanobacteriota</taxon>
        <taxon>Methanonatronarchaeia</taxon>
        <taxon>Methanonatronarchaeales</taxon>
        <taxon>Methanonatronarchaeaceae</taxon>
        <taxon>Candidatus Methanohalarchaeum</taxon>
    </lineage>
</organism>
<feature type="domain" description="YdbS-like PH" evidence="2">
    <location>
        <begin position="62"/>
        <end position="129"/>
    </location>
</feature>
<keyword evidence="1" id="KW-1133">Transmembrane helix</keyword>
<gene>
    <name evidence="3" type="ORF">BTN85_2149</name>
</gene>
<keyword evidence="4" id="KW-1185">Reference proteome</keyword>
<dbReference type="STRING" id="1903181.BTN85_2149"/>
<comment type="caution">
    <text evidence="3">The sequence shown here is derived from an EMBL/GenBank/DDBJ whole genome shotgun (WGS) entry which is preliminary data.</text>
</comment>
<accession>A0A1Q6DT24</accession>
<protein>
    <submittedName>
        <fullName evidence="3">Membrane protein YdbS containing bPH2 domain</fullName>
    </submittedName>
</protein>
<keyword evidence="1" id="KW-0472">Membrane</keyword>
<evidence type="ECO:0000313" key="3">
    <source>
        <dbReference type="EMBL" id="OKY77498.1"/>
    </source>
</evidence>
<proteinExistence type="predicted"/>
<evidence type="ECO:0000313" key="4">
    <source>
        <dbReference type="Proteomes" id="UP000185744"/>
    </source>
</evidence>
<dbReference type="PANTHER" id="PTHR34473">
    <property type="entry name" value="UPF0699 TRANSMEMBRANE PROTEIN YDBS"/>
    <property type="match status" value="1"/>
</dbReference>
<dbReference type="InParanoid" id="A0A1Q6DT24"/>
<dbReference type="AlphaFoldDB" id="A0A1Q6DT24"/>
<dbReference type="PANTHER" id="PTHR34473:SF3">
    <property type="entry name" value="TRANSMEMBRANE PROTEIN-RELATED"/>
    <property type="match status" value="1"/>
</dbReference>